<feature type="compositionally biased region" description="Basic residues" evidence="1">
    <location>
        <begin position="22"/>
        <end position="37"/>
    </location>
</feature>
<organism evidence="2 3">
    <name type="scientific">Pleuronectes platessa</name>
    <name type="common">European plaice</name>
    <dbReference type="NCBI Taxonomy" id="8262"/>
    <lineage>
        <taxon>Eukaryota</taxon>
        <taxon>Metazoa</taxon>
        <taxon>Chordata</taxon>
        <taxon>Craniata</taxon>
        <taxon>Vertebrata</taxon>
        <taxon>Euteleostomi</taxon>
        <taxon>Actinopterygii</taxon>
        <taxon>Neopterygii</taxon>
        <taxon>Teleostei</taxon>
        <taxon>Neoteleostei</taxon>
        <taxon>Acanthomorphata</taxon>
        <taxon>Carangaria</taxon>
        <taxon>Pleuronectiformes</taxon>
        <taxon>Pleuronectoidei</taxon>
        <taxon>Pleuronectidae</taxon>
        <taxon>Pleuronectes</taxon>
    </lineage>
</organism>
<sequence>MTAALTSLSGSNDQAVDEALHKSSRLPCKQRRPHRRPAAIAAFAQAAPPSSLPLLNSPRPIFGGHPLRGNSGDATELSAAAGLAPLLRGRGPGLIGGSTREPSIRQSSQPGAPFASM</sequence>
<feature type="compositionally biased region" description="Polar residues" evidence="1">
    <location>
        <begin position="1"/>
        <end position="14"/>
    </location>
</feature>
<gene>
    <name evidence="2" type="ORF">PLEPLA_LOCUS26521</name>
</gene>
<accession>A0A9N7UY67</accession>
<reference evidence="2" key="1">
    <citation type="submission" date="2020-03" db="EMBL/GenBank/DDBJ databases">
        <authorList>
            <person name="Weist P."/>
        </authorList>
    </citation>
    <scope>NUCLEOTIDE SEQUENCE</scope>
</reference>
<comment type="caution">
    <text evidence="2">The sequence shown here is derived from an EMBL/GenBank/DDBJ whole genome shotgun (WGS) entry which is preliminary data.</text>
</comment>
<keyword evidence="3" id="KW-1185">Reference proteome</keyword>
<feature type="region of interest" description="Disordered" evidence="1">
    <location>
        <begin position="1"/>
        <end position="69"/>
    </location>
</feature>
<feature type="compositionally biased region" description="Polar residues" evidence="1">
    <location>
        <begin position="100"/>
        <end position="110"/>
    </location>
</feature>
<dbReference type="EMBL" id="CADEAL010002190">
    <property type="protein sequence ID" value="CAB1438632.1"/>
    <property type="molecule type" value="Genomic_DNA"/>
</dbReference>
<name>A0A9N7UY67_PLEPL</name>
<proteinExistence type="predicted"/>
<evidence type="ECO:0000256" key="1">
    <source>
        <dbReference type="SAM" id="MobiDB-lite"/>
    </source>
</evidence>
<feature type="region of interest" description="Disordered" evidence="1">
    <location>
        <begin position="88"/>
        <end position="117"/>
    </location>
</feature>
<evidence type="ECO:0000313" key="2">
    <source>
        <dbReference type="EMBL" id="CAB1438632.1"/>
    </source>
</evidence>
<protein>
    <submittedName>
        <fullName evidence="2">Uncharacterized protein</fullName>
    </submittedName>
</protein>
<dbReference type="AlphaFoldDB" id="A0A9N7UY67"/>
<dbReference type="Proteomes" id="UP001153269">
    <property type="component" value="Unassembled WGS sequence"/>
</dbReference>
<feature type="compositionally biased region" description="Low complexity" evidence="1">
    <location>
        <begin position="38"/>
        <end position="60"/>
    </location>
</feature>
<evidence type="ECO:0000313" key="3">
    <source>
        <dbReference type="Proteomes" id="UP001153269"/>
    </source>
</evidence>